<accession>A0A8J6E0C3</accession>
<comment type="caution">
    <text evidence="6">The sequence shown here is derived from an EMBL/GenBank/DDBJ whole genome shotgun (WGS) entry which is preliminary data.</text>
</comment>
<comment type="subcellular location">
    <subcellularLocation>
        <location evidence="1">Nucleus</location>
        <location evidence="1">Nucleolus</location>
    </subcellularLocation>
</comment>
<comment type="similarity">
    <text evidence="2">Belongs to the NOP16 family.</text>
</comment>
<evidence type="ECO:0000313" key="7">
    <source>
        <dbReference type="Proteomes" id="UP000717585"/>
    </source>
</evidence>
<evidence type="ECO:0000256" key="3">
    <source>
        <dbReference type="ARBA" id="ARBA00015522"/>
    </source>
</evidence>
<proteinExistence type="inferred from homology"/>
<dbReference type="GO" id="GO:0005730">
    <property type="term" value="C:nucleolus"/>
    <property type="evidence" value="ECO:0007669"/>
    <property type="project" value="UniProtKB-SubCell"/>
</dbReference>
<protein>
    <recommendedName>
        <fullName evidence="3">Nucleolar protein 16</fullName>
    </recommendedName>
</protein>
<sequence>MGKVKGKRITLKPADYYAKVAEKAGSKFVDDDDVPVFKLNRNKTRHIPDGVVSFVERCHAKYNYDFDHMAADIKLNKYQKSPGQIRQLFRRYAELPSRVEKNMVGGKVQSIKRAVKLDLEQIILPQEEQEESSENETDGDSGSESESSDEYDEIDEEEARRVFKVDKKPADDFMPFKK</sequence>
<dbReference type="OrthoDB" id="285729at2759"/>
<evidence type="ECO:0000256" key="5">
    <source>
        <dbReference type="SAM" id="MobiDB-lite"/>
    </source>
</evidence>
<evidence type="ECO:0000256" key="2">
    <source>
        <dbReference type="ARBA" id="ARBA00008479"/>
    </source>
</evidence>
<dbReference type="AlphaFoldDB" id="A0A8J6E0C3"/>
<evidence type="ECO:0000313" key="6">
    <source>
        <dbReference type="EMBL" id="KAG9394914.1"/>
    </source>
</evidence>
<feature type="compositionally biased region" description="Acidic residues" evidence="5">
    <location>
        <begin position="127"/>
        <end position="157"/>
    </location>
</feature>
<keyword evidence="4" id="KW-0539">Nucleus</keyword>
<dbReference type="GO" id="GO:0042273">
    <property type="term" value="P:ribosomal large subunit biogenesis"/>
    <property type="evidence" value="ECO:0007669"/>
    <property type="project" value="TreeGrafter"/>
</dbReference>
<name>A0A8J6E0C3_9EUKA</name>
<keyword evidence="7" id="KW-1185">Reference proteome</keyword>
<gene>
    <name evidence="6" type="ORF">J8273_0122</name>
</gene>
<dbReference type="Pfam" id="PF09420">
    <property type="entry name" value="Nop16"/>
    <property type="match status" value="1"/>
</dbReference>
<evidence type="ECO:0000256" key="4">
    <source>
        <dbReference type="ARBA" id="ARBA00023242"/>
    </source>
</evidence>
<reference evidence="6" key="1">
    <citation type="submission" date="2021-05" db="EMBL/GenBank/DDBJ databases">
        <title>A free-living protist that lacks canonical eukaryotic 1 DNA replication and segregation systems.</title>
        <authorList>
            <person name="Salas-Leiva D.E."/>
            <person name="Tromer E.C."/>
            <person name="Curtis B.A."/>
            <person name="Jerlstrom-Hultqvist J."/>
            <person name="Kolisko M."/>
            <person name="Yi Z."/>
            <person name="Salas-Leiva J.S."/>
            <person name="Gallot-Lavallee L."/>
            <person name="Kops G.J.P.L."/>
            <person name="Archibald J.M."/>
            <person name="Simpson A.G.B."/>
            <person name="Roger A.J."/>
        </authorList>
    </citation>
    <scope>NUCLEOTIDE SEQUENCE</scope>
    <source>
        <strain evidence="6">BICM</strain>
    </source>
</reference>
<dbReference type="PANTHER" id="PTHR13243:SF1">
    <property type="entry name" value="NUCLEOLAR PROTEIN 16"/>
    <property type="match status" value="1"/>
</dbReference>
<dbReference type="Proteomes" id="UP000717585">
    <property type="component" value="Unassembled WGS sequence"/>
</dbReference>
<dbReference type="EMBL" id="JAHDYR010000012">
    <property type="protein sequence ID" value="KAG9394914.1"/>
    <property type="molecule type" value="Genomic_DNA"/>
</dbReference>
<dbReference type="InterPro" id="IPR019002">
    <property type="entry name" value="Ribosome_biogenesis_Nop16"/>
</dbReference>
<organism evidence="6 7">
    <name type="scientific">Carpediemonas membranifera</name>
    <dbReference type="NCBI Taxonomy" id="201153"/>
    <lineage>
        <taxon>Eukaryota</taxon>
        <taxon>Metamonada</taxon>
        <taxon>Carpediemonas-like organisms</taxon>
        <taxon>Carpediemonas</taxon>
    </lineage>
</organism>
<feature type="compositionally biased region" description="Basic and acidic residues" evidence="5">
    <location>
        <begin position="158"/>
        <end position="178"/>
    </location>
</feature>
<evidence type="ECO:0000256" key="1">
    <source>
        <dbReference type="ARBA" id="ARBA00004604"/>
    </source>
</evidence>
<dbReference type="PANTHER" id="PTHR13243">
    <property type="entry name" value="HSPC111 PROTEIN-RELATED"/>
    <property type="match status" value="1"/>
</dbReference>
<feature type="region of interest" description="Disordered" evidence="5">
    <location>
        <begin position="124"/>
        <end position="178"/>
    </location>
</feature>